<evidence type="ECO:0000256" key="2">
    <source>
        <dbReference type="ARBA" id="ARBA00008314"/>
    </source>
</evidence>
<dbReference type="GO" id="GO:0009653">
    <property type="term" value="P:anatomical structure morphogenesis"/>
    <property type="evidence" value="ECO:0007669"/>
    <property type="project" value="UniProtKB-ARBA"/>
</dbReference>
<evidence type="ECO:0000256" key="5">
    <source>
        <dbReference type="ARBA" id="ARBA00022741"/>
    </source>
</evidence>
<organism evidence="15 16">
    <name type="scientific">Ooceraea biroi</name>
    <name type="common">Clonal raider ant</name>
    <name type="synonym">Cerapachys biroi</name>
    <dbReference type="NCBI Taxonomy" id="2015173"/>
    <lineage>
        <taxon>Eukaryota</taxon>
        <taxon>Metazoa</taxon>
        <taxon>Ecdysozoa</taxon>
        <taxon>Arthropoda</taxon>
        <taxon>Hexapoda</taxon>
        <taxon>Insecta</taxon>
        <taxon>Pterygota</taxon>
        <taxon>Neoptera</taxon>
        <taxon>Endopterygota</taxon>
        <taxon>Hymenoptera</taxon>
        <taxon>Apocrita</taxon>
        <taxon>Aculeata</taxon>
        <taxon>Formicoidea</taxon>
        <taxon>Formicidae</taxon>
        <taxon>Dorylinae</taxon>
        <taxon>Ooceraea</taxon>
    </lineage>
</organism>
<comment type="similarity">
    <text evidence="2 11">Belongs to the TRAFAC class myosin-kinesin ATPase superfamily. Myosin family.</text>
</comment>
<evidence type="ECO:0000256" key="10">
    <source>
        <dbReference type="ARBA" id="ARBA00023203"/>
    </source>
</evidence>
<dbReference type="InterPro" id="IPR036961">
    <property type="entry name" value="Kinesin_motor_dom_sf"/>
</dbReference>
<dbReference type="Pfam" id="PF00063">
    <property type="entry name" value="Myosin_head"/>
    <property type="match status" value="2"/>
</dbReference>
<dbReference type="GO" id="GO:0030048">
    <property type="term" value="P:actin filament-based movement"/>
    <property type="evidence" value="ECO:0007669"/>
    <property type="project" value="TreeGrafter"/>
</dbReference>
<dbReference type="Gene3D" id="3.30.70.1590">
    <property type="match status" value="1"/>
</dbReference>
<dbReference type="GO" id="GO:0007015">
    <property type="term" value="P:actin filament organization"/>
    <property type="evidence" value="ECO:0007669"/>
    <property type="project" value="TreeGrafter"/>
</dbReference>
<feature type="domain" description="Myosin N-terminal SH3-like" evidence="14">
    <location>
        <begin position="1"/>
        <end position="52"/>
    </location>
</feature>
<dbReference type="GO" id="GO:0048513">
    <property type="term" value="P:animal organ development"/>
    <property type="evidence" value="ECO:0007669"/>
    <property type="project" value="UniProtKB-ARBA"/>
</dbReference>
<dbReference type="CDD" id="cd21759">
    <property type="entry name" value="CBD_MYO6-like"/>
    <property type="match status" value="1"/>
</dbReference>
<dbReference type="GO" id="GO:0005516">
    <property type="term" value="F:calmodulin binding"/>
    <property type="evidence" value="ECO:0007669"/>
    <property type="project" value="UniProtKB-KW"/>
</dbReference>
<dbReference type="GO" id="GO:0051015">
    <property type="term" value="F:actin filament binding"/>
    <property type="evidence" value="ECO:0007669"/>
    <property type="project" value="InterPro"/>
</dbReference>
<feature type="domain" description="Myosin motor" evidence="13">
    <location>
        <begin position="55"/>
        <end position="654"/>
    </location>
</feature>
<evidence type="ECO:0000259" key="14">
    <source>
        <dbReference type="PROSITE" id="PS51844"/>
    </source>
</evidence>
<dbReference type="Gene3D" id="1.20.58.530">
    <property type="match status" value="1"/>
</dbReference>
<dbReference type="STRING" id="2015173.A0A026WT79"/>
<name>A0A026WT79_OOCBI</name>
<dbReference type="SMART" id="SM00242">
    <property type="entry name" value="MYSc"/>
    <property type="match status" value="1"/>
</dbReference>
<comment type="caution">
    <text evidence="11">Lacks conserved residue(s) required for the propagation of feature annotation.</text>
</comment>
<dbReference type="Proteomes" id="UP000053097">
    <property type="component" value="Unassembled WGS sequence"/>
</dbReference>
<dbReference type="AlphaFoldDB" id="A0A026WT79"/>
<dbReference type="OrthoDB" id="6108017at2759"/>
<dbReference type="PRINTS" id="PR00193">
    <property type="entry name" value="MYOSINHEAVY"/>
</dbReference>
<dbReference type="FunFam" id="3.40.850.10:FF:000018">
    <property type="entry name" value="unconventional myosin-VI isoform X1"/>
    <property type="match status" value="1"/>
</dbReference>
<dbReference type="OMA" id="LNKGCTQ"/>
<feature type="domain" description="Myosin motor" evidence="13">
    <location>
        <begin position="660"/>
        <end position="742"/>
    </location>
</feature>
<dbReference type="CDD" id="cd21958">
    <property type="entry name" value="MyUb_Myo6"/>
    <property type="match status" value="1"/>
</dbReference>
<dbReference type="InterPro" id="IPR036114">
    <property type="entry name" value="MYSc_Myo6"/>
</dbReference>
<dbReference type="Gene3D" id="1.10.10.820">
    <property type="match status" value="1"/>
</dbReference>
<dbReference type="CDD" id="cd01382">
    <property type="entry name" value="MYSc_Myo6"/>
    <property type="match status" value="1"/>
</dbReference>
<proteinExistence type="inferred from homology"/>
<evidence type="ECO:0000313" key="16">
    <source>
        <dbReference type="Proteomes" id="UP000053097"/>
    </source>
</evidence>
<evidence type="ECO:0000256" key="9">
    <source>
        <dbReference type="ARBA" id="ARBA00023175"/>
    </source>
</evidence>
<feature type="region of interest" description="Disordered" evidence="12">
    <location>
        <begin position="892"/>
        <end position="922"/>
    </location>
</feature>
<dbReference type="Pfam" id="PF16521">
    <property type="entry name" value="Myosin-VI_CBD"/>
    <property type="match status" value="1"/>
</dbReference>
<keyword evidence="10 11" id="KW-0009">Actin-binding</keyword>
<keyword evidence="9 11" id="KW-0505">Motor protein</keyword>
<evidence type="ECO:0000256" key="1">
    <source>
        <dbReference type="ARBA" id="ARBA00004496"/>
    </source>
</evidence>
<evidence type="ECO:0000256" key="3">
    <source>
        <dbReference type="ARBA" id="ARBA00022490"/>
    </source>
</evidence>
<dbReference type="Gene3D" id="3.40.850.10">
    <property type="entry name" value="Kinesin motor domain"/>
    <property type="match status" value="1"/>
</dbReference>
<keyword evidence="5 11" id="KW-0547">Nucleotide-binding</keyword>
<keyword evidence="7" id="KW-0112">Calmodulin-binding</keyword>
<evidence type="ECO:0000259" key="13">
    <source>
        <dbReference type="PROSITE" id="PS51456"/>
    </source>
</evidence>
<keyword evidence="8 11" id="KW-0518">Myosin</keyword>
<feature type="region of interest" description="Disordered" evidence="12">
    <location>
        <begin position="984"/>
        <end position="1007"/>
    </location>
</feature>
<dbReference type="GO" id="GO:0005524">
    <property type="term" value="F:ATP binding"/>
    <property type="evidence" value="ECO:0007669"/>
    <property type="project" value="UniProtKB-UniRule"/>
</dbReference>
<dbReference type="Gene3D" id="1.20.120.720">
    <property type="entry name" value="Myosin VI head, motor domain, U50 subdomain"/>
    <property type="match status" value="1"/>
</dbReference>
<keyword evidence="3" id="KW-0963">Cytoplasm</keyword>
<dbReference type="GO" id="GO:0000146">
    <property type="term" value="F:microfilament motor activity"/>
    <property type="evidence" value="ECO:0007669"/>
    <property type="project" value="TreeGrafter"/>
</dbReference>
<dbReference type="InterPro" id="IPR008989">
    <property type="entry name" value="Myosin_S1_N"/>
</dbReference>
<dbReference type="GO" id="GO:0016459">
    <property type="term" value="C:myosin complex"/>
    <property type="evidence" value="ECO:0007669"/>
    <property type="project" value="UniProtKB-KW"/>
</dbReference>
<protein>
    <submittedName>
        <fullName evidence="15">Myosin heavy chain 95F</fullName>
    </submittedName>
</protein>
<dbReference type="EMBL" id="KK107109">
    <property type="protein sequence ID" value="EZA59148.1"/>
    <property type="molecule type" value="Genomic_DNA"/>
</dbReference>
<dbReference type="Gene3D" id="2.30.30.360">
    <property type="entry name" value="Myosin S1 fragment, N-terminal"/>
    <property type="match status" value="1"/>
</dbReference>
<accession>A0A026WT79</accession>
<dbReference type="FunFam" id="1.20.58.530:FF:000006">
    <property type="entry name" value="Putative unconventional myosin-VI"/>
    <property type="match status" value="1"/>
</dbReference>
<dbReference type="GO" id="GO:0005886">
    <property type="term" value="C:plasma membrane"/>
    <property type="evidence" value="ECO:0007669"/>
    <property type="project" value="TreeGrafter"/>
</dbReference>
<dbReference type="GO" id="GO:0030139">
    <property type="term" value="C:endocytic vesicle"/>
    <property type="evidence" value="ECO:0007669"/>
    <property type="project" value="TreeGrafter"/>
</dbReference>
<dbReference type="InterPro" id="IPR001609">
    <property type="entry name" value="Myosin_head_motor_dom-like"/>
</dbReference>
<evidence type="ECO:0000256" key="7">
    <source>
        <dbReference type="ARBA" id="ARBA00022860"/>
    </source>
</evidence>
<dbReference type="FunFam" id="1.10.10.820:FF:000001">
    <property type="entry name" value="Myosin heavy chain"/>
    <property type="match status" value="1"/>
</dbReference>
<evidence type="ECO:0000256" key="11">
    <source>
        <dbReference type="PROSITE-ProRule" id="PRU00782"/>
    </source>
</evidence>
<sequence length="1215" mass="140797">MENQQVWVRDPQEGFIIGKFTDMVDGDALIVPLDPKYPQRTCPLDEVFPAGEYTKDVEDNCALMYLNEATLLNNIRTRYFKDRIYTYVANILIAVNPYYEVKDLYSPRTIKAYQGKSLGETPPHVFAIGDKAFRDMKVLKQSQSIIVSGESGAGKTESTKYLLRYLCDLWGSTAGPIEQKILDATPVLEAFGNAKTKRNNNSSRFGKFMEVHFDSKCQVVGGYISHYLLEKSRVSLQSPDERNYHVFYMMCAGAPADLRAKLGITKPDDFHYLRNGCTQYFCNASSEKRLNETQKSREQVQKGSLHDPILDDVEGFNAIDQAFTRLGLTDGERMEIYTMVAAVLHLGNITFEDNPEDTKGGCRITAGSEKAVIISARLLTVDPEELRQALVSKVMQTSRGGIKGTVIMVPLKVYEANNARDALAKAIYSKLFDHIVARINKSIPFKASSYYIGVLDIAGFEYYKVNSFEQFCINYCNEKLQQFFNERILKYEQELYARESLNVPKISYVDNQDCIDLIESKTTGIFSLLDEESKLPTHSFAHFTNEVHRAWNGHFRITLPRTSRLKAHRELRDDEGFVIRHYAGGVCYQTNQFIEKNNDALHASLEALIQDSSNKFLRTQFANHSLQKGKLNFISVGSKFKTQLGELMDKLKSNVSAKILHCSGMTSVLELMEHGYPSRVPFHELYSMYKTYLPPELAKLDPRFFCEALLHSLKLNQKDFKFGITRVFFKPGKFAEFDRIMRSDPENLRKLVANVKKWLLRSRWNKVQFCALSVIKLKNKIVYRRQHLIVLQKTARMYIAKKQHRPRIRGIVKIKNLRKQLTRMEETASQLKNRERSTLDMKRLDDDLEVAMRKIKDNPRIAPTEIDGLYTSLVNQVNKQMAALQDMVKQQKVAEEQARSREKKRKEEEERRKREEEENRRKKLDMEARRKIEEEQRRKQEEEDQKTAAALQAQLEKEAMEETRYRELLEQERRDHELAVRLAQESNGQVEDSPPPVRSGTDIRVPTNNNRLMRSEQVRNQQAAMSNKKYDLSKWKYSELRDAINTSCDIELLEACRHEFHRRLKVYHAWKARNRRRTIMDENERAPKSIMEEAAKTPRTPLKQQIVESSQRYFRIPFVRSSAAGQQDNTHGGGKRGWWYAHFDGQYVARQMELHPDKPPILLVAGIDDMQMCELSLDETGLTRKRGAEVLEYEFNREWEKYGGKPYLPPCDRKK</sequence>
<dbReference type="InterPro" id="IPR004009">
    <property type="entry name" value="SH3_Myosin"/>
</dbReference>
<evidence type="ECO:0000256" key="8">
    <source>
        <dbReference type="ARBA" id="ARBA00023123"/>
    </source>
</evidence>
<keyword evidence="6 11" id="KW-0067">ATP-binding</keyword>
<evidence type="ECO:0000256" key="12">
    <source>
        <dbReference type="SAM" id="MobiDB-lite"/>
    </source>
</evidence>
<comment type="subcellular location">
    <subcellularLocation>
        <location evidence="1">Cytoplasm</location>
    </subcellularLocation>
</comment>
<dbReference type="PANTHER" id="PTHR13140:SF745">
    <property type="entry name" value="UNCONVENTIONAL MYOSIN-VI"/>
    <property type="match status" value="1"/>
</dbReference>
<keyword evidence="16" id="KW-1185">Reference proteome</keyword>
<dbReference type="PROSITE" id="PS50096">
    <property type="entry name" value="IQ"/>
    <property type="match status" value="1"/>
</dbReference>
<dbReference type="SUPFAM" id="SSF52540">
    <property type="entry name" value="P-loop containing nucleoside triphosphate hydrolases"/>
    <property type="match status" value="1"/>
</dbReference>
<keyword evidence="4" id="KW-0597">Phosphoprotein</keyword>
<dbReference type="PROSITE" id="PS51456">
    <property type="entry name" value="MYOSIN_MOTOR"/>
    <property type="match status" value="2"/>
</dbReference>
<dbReference type="GO" id="GO:0048731">
    <property type="term" value="P:system development"/>
    <property type="evidence" value="ECO:0007669"/>
    <property type="project" value="UniProtKB-ARBA"/>
</dbReference>
<gene>
    <name evidence="15" type="ORF">X777_15789</name>
</gene>
<dbReference type="InterPro" id="IPR049016">
    <property type="entry name" value="MYO6_lever"/>
</dbReference>
<dbReference type="InterPro" id="IPR027417">
    <property type="entry name" value="P-loop_NTPase"/>
</dbReference>
<dbReference type="Gene3D" id="6.10.220.10">
    <property type="match status" value="1"/>
</dbReference>
<dbReference type="PROSITE" id="PS51844">
    <property type="entry name" value="SH3_LIKE"/>
    <property type="match status" value="1"/>
</dbReference>
<evidence type="ECO:0000313" key="15">
    <source>
        <dbReference type="EMBL" id="EZA59148.1"/>
    </source>
</evidence>
<feature type="binding site" evidence="11">
    <location>
        <begin position="149"/>
        <end position="156"/>
    </location>
    <ligand>
        <name>ATP</name>
        <dbReference type="ChEBI" id="CHEBI:30616"/>
    </ligand>
</feature>
<dbReference type="GO" id="GO:0009888">
    <property type="term" value="P:tissue development"/>
    <property type="evidence" value="ECO:0007669"/>
    <property type="project" value="UniProtKB-ARBA"/>
</dbReference>
<evidence type="ECO:0000256" key="4">
    <source>
        <dbReference type="ARBA" id="ARBA00022553"/>
    </source>
</evidence>
<evidence type="ECO:0000256" key="6">
    <source>
        <dbReference type="ARBA" id="ARBA00022840"/>
    </source>
</evidence>
<dbReference type="Pfam" id="PF21521">
    <property type="entry name" value="MYO6_lever"/>
    <property type="match status" value="1"/>
</dbReference>
<dbReference type="PANTHER" id="PTHR13140">
    <property type="entry name" value="MYOSIN"/>
    <property type="match status" value="1"/>
</dbReference>
<reference evidence="15 16" key="1">
    <citation type="journal article" date="2014" name="Curr. Biol.">
        <title>The genome of the clonal raider ant Cerapachys biroi.</title>
        <authorList>
            <person name="Oxley P.R."/>
            <person name="Ji L."/>
            <person name="Fetter-Pruneda I."/>
            <person name="McKenzie S.K."/>
            <person name="Li C."/>
            <person name="Hu H."/>
            <person name="Zhang G."/>
            <person name="Kronauer D.J."/>
        </authorList>
    </citation>
    <scope>NUCLEOTIDE SEQUENCE [LARGE SCALE GENOMIC DNA]</scope>
</reference>
<dbReference type="InterPro" id="IPR032412">
    <property type="entry name" value="Myosin-VI_CBD"/>
</dbReference>